<accession>X1HM81</accession>
<reference evidence="1" key="1">
    <citation type="journal article" date="2014" name="Front. Microbiol.">
        <title>High frequency of phylogenetically diverse reductive dehalogenase-homologous genes in deep subseafloor sedimentary metagenomes.</title>
        <authorList>
            <person name="Kawai M."/>
            <person name="Futagami T."/>
            <person name="Toyoda A."/>
            <person name="Takaki Y."/>
            <person name="Nishi S."/>
            <person name="Hori S."/>
            <person name="Arai W."/>
            <person name="Tsubouchi T."/>
            <person name="Morono Y."/>
            <person name="Uchiyama I."/>
            <person name="Ito T."/>
            <person name="Fujiyama A."/>
            <person name="Inagaki F."/>
            <person name="Takami H."/>
        </authorList>
    </citation>
    <scope>NUCLEOTIDE SEQUENCE</scope>
    <source>
        <strain evidence="1">Expedition CK06-06</strain>
    </source>
</reference>
<comment type="caution">
    <text evidence="1">The sequence shown here is derived from an EMBL/GenBank/DDBJ whole genome shotgun (WGS) entry which is preliminary data.</text>
</comment>
<evidence type="ECO:0000313" key="1">
    <source>
        <dbReference type="EMBL" id="GAH71251.1"/>
    </source>
</evidence>
<proteinExistence type="predicted"/>
<organism evidence="1">
    <name type="scientific">marine sediment metagenome</name>
    <dbReference type="NCBI Taxonomy" id="412755"/>
    <lineage>
        <taxon>unclassified sequences</taxon>
        <taxon>metagenomes</taxon>
        <taxon>ecological metagenomes</taxon>
    </lineage>
</organism>
<protein>
    <submittedName>
        <fullName evidence="1">Uncharacterized protein</fullName>
    </submittedName>
</protein>
<name>X1HM81_9ZZZZ</name>
<gene>
    <name evidence="1" type="ORF">S03H2_51182</name>
</gene>
<sequence>MTMGGPQIRTWQGTVGPPGPPWCWLTNYPGELVIRVTFTPNPGNELADLFIEGFHPAPGNFFLLKIGWPIVWNTPTLYVINTWTDSSPALTAAEAIFTF</sequence>
<dbReference type="AlphaFoldDB" id="X1HM81"/>
<dbReference type="EMBL" id="BARU01032451">
    <property type="protein sequence ID" value="GAH71251.1"/>
    <property type="molecule type" value="Genomic_DNA"/>
</dbReference>